<feature type="compositionally biased region" description="Polar residues" evidence="1">
    <location>
        <begin position="588"/>
        <end position="598"/>
    </location>
</feature>
<feature type="region of interest" description="Disordered" evidence="1">
    <location>
        <begin position="1"/>
        <end position="24"/>
    </location>
</feature>
<feature type="domain" description="SPIN90/Ldb17 leucine-rich" evidence="2">
    <location>
        <begin position="271"/>
        <end position="416"/>
    </location>
</feature>
<dbReference type="HOGENOM" id="CLU_400091_0_0_1"/>
<dbReference type="Pfam" id="PF09431">
    <property type="entry name" value="SPIN90_LRD"/>
    <property type="match status" value="1"/>
</dbReference>
<feature type="region of interest" description="Disordered" evidence="1">
    <location>
        <begin position="562"/>
        <end position="621"/>
    </location>
</feature>
<dbReference type="STRING" id="559304.G8Y026"/>
<feature type="region of interest" description="Disordered" evidence="1">
    <location>
        <begin position="520"/>
        <end position="544"/>
    </location>
</feature>
<keyword evidence="4" id="KW-1185">Reference proteome</keyword>
<gene>
    <name evidence="3" type="primary">Piso0_005832</name>
    <name evidence="3" type="ORF">GNLVRS01_PISO0N23575g</name>
</gene>
<dbReference type="GO" id="GO:0030479">
    <property type="term" value="C:actin cortical patch"/>
    <property type="evidence" value="ECO:0007669"/>
    <property type="project" value="TreeGrafter"/>
</dbReference>
<dbReference type="EMBL" id="FO082046">
    <property type="protein sequence ID" value="CCE87285.1"/>
    <property type="molecule type" value="Genomic_DNA"/>
</dbReference>
<evidence type="ECO:0000313" key="4">
    <source>
        <dbReference type="Proteomes" id="UP000005222"/>
    </source>
</evidence>
<proteinExistence type="predicted"/>
<dbReference type="OMA" id="NEQFLMK"/>
<dbReference type="InterPro" id="IPR018556">
    <property type="entry name" value="SPIN90/Ldb17_LRD"/>
</dbReference>
<dbReference type="GO" id="GO:0006897">
    <property type="term" value="P:endocytosis"/>
    <property type="evidence" value="ECO:0007669"/>
    <property type="project" value="TreeGrafter"/>
</dbReference>
<dbReference type="PANTHER" id="PTHR13357">
    <property type="entry name" value="SH3 ADAPTER PROTEIN SPIN90 NCK INTERACTING PROTEIN WITH SH3 DOMAIN"/>
    <property type="match status" value="1"/>
</dbReference>
<accession>G8Y026</accession>
<dbReference type="InParanoid" id="G8Y026"/>
<evidence type="ECO:0000259" key="2">
    <source>
        <dbReference type="Pfam" id="PF09431"/>
    </source>
</evidence>
<sequence>MFSTFDEARADPSGIDKEGLNTPQTSFPKASYLNKRQLEDALQPLLVNSDPDECNNSLCVVLKLIIENVYVYDKEVKGRRTEYVKVSRYALRLLTSNLFIKNYRSCIAKILGFLSVLADVQVRSTQEELEEHVKFESNSLAELLSIILFLLLKMKNWHCLEGKGQQMLEGVEANELYDTLSDLGFIKVIFNFISAYIKGRQECSGSYLLMKFNCDIIFEYFYHFEIISDPDLAALASGSDLIPTLIDDLIEHDNFGGYEFDTESWEEDERLFIYEEFKLLLLINEQYLMKSYLKKGFQNMVFEWLMREHDLISYRIGKFINLMIYYMNREESQISKILILKFFYVIFTTSATTKLVYLNDLKILLDIFLRELNDLDYLVELSTENGILVITYLKVLYPMLMFSQLSESAKYYKRTELLDLLGNLILNSESNFRKGDSTNSNMPERQADTIARLASRCLSVPALSSSQERVDEYSSNRVAAASNISDQDNDHLTDLIDNMNISSDSLGDTIRRTSSIRTSTRSDYNNFTSPYKRTFDNSKSERDQNIFLENNNNVFLESPFNSSADSISSKSSQGSKKDSDVPPKVHRTSLNMLNTSPNLRRYKKTPPPPPPPPPRRRHYNS</sequence>
<feature type="compositionally biased region" description="Basic and acidic residues" evidence="1">
    <location>
        <begin position="533"/>
        <end position="544"/>
    </location>
</feature>
<dbReference type="FunCoup" id="G8Y026">
    <property type="interactions" value="27"/>
</dbReference>
<dbReference type="Proteomes" id="UP000005222">
    <property type="component" value="Chromosome N"/>
</dbReference>
<feature type="compositionally biased region" description="Basic and acidic residues" evidence="1">
    <location>
        <begin position="1"/>
        <end position="19"/>
    </location>
</feature>
<organism evidence="3 4">
    <name type="scientific">Pichia sorbitophila (strain ATCC MYA-4447 / BCRC 22081 / CBS 7064 / NBRC 10061 / NRRL Y-12695)</name>
    <name type="common">Hybrid yeast</name>
    <dbReference type="NCBI Taxonomy" id="559304"/>
    <lineage>
        <taxon>Eukaryota</taxon>
        <taxon>Fungi</taxon>
        <taxon>Dikarya</taxon>
        <taxon>Ascomycota</taxon>
        <taxon>Saccharomycotina</taxon>
        <taxon>Pichiomycetes</taxon>
        <taxon>Debaryomycetaceae</taxon>
        <taxon>Millerozyma</taxon>
    </lineage>
</organism>
<protein>
    <submittedName>
        <fullName evidence="3">Piso0_005832 protein</fullName>
    </submittedName>
</protein>
<dbReference type="eggNOG" id="KOG4035">
    <property type="taxonomic scope" value="Eukaryota"/>
</dbReference>
<dbReference type="GO" id="GO:0071933">
    <property type="term" value="F:Arp2/3 complex binding"/>
    <property type="evidence" value="ECO:0007669"/>
    <property type="project" value="TreeGrafter"/>
</dbReference>
<dbReference type="InterPro" id="IPR030125">
    <property type="entry name" value="SPIN90/Ldb17"/>
</dbReference>
<dbReference type="AlphaFoldDB" id="G8Y026"/>
<feature type="compositionally biased region" description="Low complexity" evidence="1">
    <location>
        <begin position="562"/>
        <end position="574"/>
    </location>
</feature>
<dbReference type="OrthoDB" id="445362at2759"/>
<dbReference type="GO" id="GO:0051666">
    <property type="term" value="P:actin cortical patch localization"/>
    <property type="evidence" value="ECO:0007669"/>
    <property type="project" value="TreeGrafter"/>
</dbReference>
<name>G8Y026_PICSO</name>
<dbReference type="PANTHER" id="PTHR13357:SF1">
    <property type="entry name" value="NCK-INTERACTING PROTEIN WITH SH3 DOMAIN"/>
    <property type="match status" value="1"/>
</dbReference>
<dbReference type="GO" id="GO:0000147">
    <property type="term" value="P:actin cortical patch assembly"/>
    <property type="evidence" value="ECO:0007669"/>
    <property type="project" value="TreeGrafter"/>
</dbReference>
<reference evidence="3 4" key="1">
    <citation type="journal article" date="2012" name="G3 (Bethesda)">
        <title>Pichia sorbitophila, an interspecies yeast hybrid reveals early steps of genome resolution following polyploidization.</title>
        <authorList>
            <person name="Leh Louis V."/>
            <person name="Despons L."/>
            <person name="Friedrich A."/>
            <person name="Martin T."/>
            <person name="Durrens P."/>
            <person name="Casaregola S."/>
            <person name="Neuveglise C."/>
            <person name="Fairhead C."/>
            <person name="Marck C."/>
            <person name="Cruz J.A."/>
            <person name="Straub M.L."/>
            <person name="Kugler V."/>
            <person name="Sacerdot C."/>
            <person name="Uzunov Z."/>
            <person name="Thierry A."/>
            <person name="Weiss S."/>
            <person name="Bleykasten C."/>
            <person name="De Montigny J."/>
            <person name="Jacques N."/>
            <person name="Jung P."/>
            <person name="Lemaire M."/>
            <person name="Mallet S."/>
            <person name="Morel G."/>
            <person name="Richard G.F."/>
            <person name="Sarkar A."/>
            <person name="Savel G."/>
            <person name="Schacherer J."/>
            <person name="Seret M.L."/>
            <person name="Talla E."/>
            <person name="Samson G."/>
            <person name="Jubin C."/>
            <person name="Poulain J."/>
            <person name="Vacherie B."/>
            <person name="Barbe V."/>
            <person name="Pelletier E."/>
            <person name="Sherman D.J."/>
            <person name="Westhof E."/>
            <person name="Weissenbach J."/>
            <person name="Baret P.V."/>
            <person name="Wincker P."/>
            <person name="Gaillardin C."/>
            <person name="Dujon B."/>
            <person name="Souciet J.L."/>
        </authorList>
    </citation>
    <scope>NUCLEOTIDE SEQUENCE [LARGE SCALE GENOMIC DNA]</scope>
    <source>
        <strain evidence="4">ATCC MYA-4447 / BCRC 22081 / CBS 7064 / NBRC 10061 / NRRL Y-12695</strain>
    </source>
</reference>
<evidence type="ECO:0000313" key="3">
    <source>
        <dbReference type="EMBL" id="CCE87285.1"/>
    </source>
</evidence>
<evidence type="ECO:0000256" key="1">
    <source>
        <dbReference type="SAM" id="MobiDB-lite"/>
    </source>
</evidence>